<dbReference type="Gene3D" id="3.40.50.300">
    <property type="entry name" value="P-loop containing nucleotide triphosphate hydrolases"/>
    <property type="match status" value="1"/>
</dbReference>
<sequence>MAPSKATEADEFVNIWMETQAETLDKENPTKDFYGQWVDQTSAKLSVPSITGADALRRIYPNHSLVLTQSWGMDILGFPGASVTPLEKTPLITNLVFIPLARSLGSVPGVLVDQVQFGAFKIIWQQYEYLAYLIQYPSGFGAVNQYFILHEGPEDVSRLFLLAAGAWTNELHDEIWVFNQGFWQKDHGLWVEVQKAAWKDVILKDAFKKALQKDVYGFFASEAIYKDLGITWKRGLIMHGPPGNGKTISLKTIMKTCSDKGFAPLYVKSFQSWMGEEGSMAAVFNKARELSPCVMVLEDLDSLINNQNRSFFLNQLDGLEGNDGLLIIGTTNHFDQLDPGLSTRPSRFDRKYKFDDPDQEERKQYAEYWQAKLASNKEINFPDRLVVEIAGMTARFSFAYLKEAFVSALVTLAGFEDEKPSFEHVLKEQIETLRKQLDKLSTANGIAHPSDAARNEPQRSYNPTGVPKHSSHPRNSEQDIRTLFDTLSSASTPRVGPANSRFYQTMQPTQQGETRRDIRALIDALSDSLASLDLPSVRAYEAAPFLRTHDNLPITDDDGRNFRSLLDRISTQRDRDFIADRFYTLFSQRSSDQGDWGSINSPAVAEAPVSAHPGSHFSPGPRTNAAPRFGTDLA</sequence>
<evidence type="ECO:0000313" key="3">
    <source>
        <dbReference type="EMBL" id="KIM46377.1"/>
    </source>
</evidence>
<dbReference type="STRING" id="686832.A0A0C2YZH4"/>
<protein>
    <recommendedName>
        <fullName evidence="2">ATPase AAA-type core domain-containing protein</fullName>
    </recommendedName>
</protein>
<name>A0A0C2YZH4_HEBCY</name>
<evidence type="ECO:0000313" key="4">
    <source>
        <dbReference type="Proteomes" id="UP000053424"/>
    </source>
</evidence>
<feature type="region of interest" description="Disordered" evidence="1">
    <location>
        <begin position="446"/>
        <end position="514"/>
    </location>
</feature>
<reference evidence="4" key="2">
    <citation type="submission" date="2015-01" db="EMBL/GenBank/DDBJ databases">
        <title>Evolutionary Origins and Diversification of the Mycorrhizal Mutualists.</title>
        <authorList>
            <consortium name="DOE Joint Genome Institute"/>
            <consortium name="Mycorrhizal Genomics Consortium"/>
            <person name="Kohler A."/>
            <person name="Kuo A."/>
            <person name="Nagy L.G."/>
            <person name="Floudas D."/>
            <person name="Copeland A."/>
            <person name="Barry K.W."/>
            <person name="Cichocki N."/>
            <person name="Veneault-Fourrey C."/>
            <person name="LaButti K."/>
            <person name="Lindquist E.A."/>
            <person name="Lipzen A."/>
            <person name="Lundell T."/>
            <person name="Morin E."/>
            <person name="Murat C."/>
            <person name="Riley R."/>
            <person name="Ohm R."/>
            <person name="Sun H."/>
            <person name="Tunlid A."/>
            <person name="Henrissat B."/>
            <person name="Grigoriev I.V."/>
            <person name="Hibbett D.S."/>
            <person name="Martin F."/>
        </authorList>
    </citation>
    <scope>NUCLEOTIDE SEQUENCE [LARGE SCALE GENOMIC DNA]</scope>
    <source>
        <strain evidence="4">h7</strain>
    </source>
</reference>
<accession>A0A0C2YZH4</accession>
<dbReference type="GO" id="GO:0005634">
    <property type="term" value="C:nucleus"/>
    <property type="evidence" value="ECO:0007669"/>
    <property type="project" value="TreeGrafter"/>
</dbReference>
<dbReference type="GO" id="GO:0003723">
    <property type="term" value="F:RNA binding"/>
    <property type="evidence" value="ECO:0007669"/>
    <property type="project" value="TreeGrafter"/>
</dbReference>
<organism evidence="3 4">
    <name type="scientific">Hebeloma cylindrosporum</name>
    <dbReference type="NCBI Taxonomy" id="76867"/>
    <lineage>
        <taxon>Eukaryota</taxon>
        <taxon>Fungi</taxon>
        <taxon>Dikarya</taxon>
        <taxon>Basidiomycota</taxon>
        <taxon>Agaricomycotina</taxon>
        <taxon>Agaricomycetes</taxon>
        <taxon>Agaricomycetidae</taxon>
        <taxon>Agaricales</taxon>
        <taxon>Agaricineae</taxon>
        <taxon>Hymenogastraceae</taxon>
        <taxon>Hebeloma</taxon>
    </lineage>
</organism>
<dbReference type="AlphaFoldDB" id="A0A0C2YZH4"/>
<dbReference type="HOGENOM" id="CLU_025506_0_0_1"/>
<evidence type="ECO:0000256" key="1">
    <source>
        <dbReference type="SAM" id="MobiDB-lite"/>
    </source>
</evidence>
<keyword evidence="4" id="KW-1185">Reference proteome</keyword>
<dbReference type="GO" id="GO:1990275">
    <property type="term" value="F:preribosome binding"/>
    <property type="evidence" value="ECO:0007669"/>
    <property type="project" value="TreeGrafter"/>
</dbReference>
<dbReference type="InterPro" id="IPR027417">
    <property type="entry name" value="P-loop_NTPase"/>
</dbReference>
<dbReference type="PANTHER" id="PTHR23077:SF132">
    <property type="entry name" value="ATP-DEPENDENT ZN PROTEASE"/>
    <property type="match status" value="1"/>
</dbReference>
<feature type="domain" description="ATPase AAA-type core" evidence="2">
    <location>
        <begin position="237"/>
        <end position="355"/>
    </location>
</feature>
<dbReference type="GO" id="GO:0042254">
    <property type="term" value="P:ribosome biogenesis"/>
    <property type="evidence" value="ECO:0007669"/>
    <property type="project" value="TreeGrafter"/>
</dbReference>
<dbReference type="PANTHER" id="PTHR23077">
    <property type="entry name" value="AAA-FAMILY ATPASE"/>
    <property type="match status" value="1"/>
</dbReference>
<reference evidence="3 4" key="1">
    <citation type="submission" date="2014-04" db="EMBL/GenBank/DDBJ databases">
        <authorList>
            <consortium name="DOE Joint Genome Institute"/>
            <person name="Kuo A."/>
            <person name="Gay G."/>
            <person name="Dore J."/>
            <person name="Kohler A."/>
            <person name="Nagy L.G."/>
            <person name="Floudas D."/>
            <person name="Copeland A."/>
            <person name="Barry K.W."/>
            <person name="Cichocki N."/>
            <person name="Veneault-Fourrey C."/>
            <person name="LaButti K."/>
            <person name="Lindquist E.A."/>
            <person name="Lipzen A."/>
            <person name="Lundell T."/>
            <person name="Morin E."/>
            <person name="Murat C."/>
            <person name="Sun H."/>
            <person name="Tunlid A."/>
            <person name="Henrissat B."/>
            <person name="Grigoriev I.V."/>
            <person name="Hibbett D.S."/>
            <person name="Martin F."/>
            <person name="Nordberg H.P."/>
            <person name="Cantor M.N."/>
            <person name="Hua S.X."/>
        </authorList>
    </citation>
    <scope>NUCLEOTIDE SEQUENCE [LARGE SCALE GENOMIC DNA]</scope>
    <source>
        <strain evidence="4">h7</strain>
    </source>
</reference>
<dbReference type="InterPro" id="IPR003959">
    <property type="entry name" value="ATPase_AAA_core"/>
</dbReference>
<feature type="region of interest" description="Disordered" evidence="1">
    <location>
        <begin position="607"/>
        <end position="634"/>
    </location>
</feature>
<gene>
    <name evidence="3" type="ORF">M413DRAFT_441472</name>
</gene>
<dbReference type="OrthoDB" id="2115716at2759"/>
<dbReference type="GO" id="GO:0005524">
    <property type="term" value="F:ATP binding"/>
    <property type="evidence" value="ECO:0007669"/>
    <property type="project" value="InterPro"/>
</dbReference>
<dbReference type="CDD" id="cd19481">
    <property type="entry name" value="RecA-like_protease"/>
    <property type="match status" value="1"/>
</dbReference>
<dbReference type="GO" id="GO:0016887">
    <property type="term" value="F:ATP hydrolysis activity"/>
    <property type="evidence" value="ECO:0007669"/>
    <property type="project" value="InterPro"/>
</dbReference>
<dbReference type="EMBL" id="KN831771">
    <property type="protein sequence ID" value="KIM46377.1"/>
    <property type="molecule type" value="Genomic_DNA"/>
</dbReference>
<dbReference type="Proteomes" id="UP000053424">
    <property type="component" value="Unassembled WGS sequence"/>
</dbReference>
<proteinExistence type="predicted"/>
<feature type="compositionally biased region" description="Polar residues" evidence="1">
    <location>
        <begin position="501"/>
        <end position="512"/>
    </location>
</feature>
<dbReference type="SUPFAM" id="SSF52540">
    <property type="entry name" value="P-loop containing nucleoside triphosphate hydrolases"/>
    <property type="match status" value="1"/>
</dbReference>
<evidence type="ECO:0000259" key="2">
    <source>
        <dbReference type="Pfam" id="PF00004"/>
    </source>
</evidence>
<dbReference type="Pfam" id="PF00004">
    <property type="entry name" value="AAA"/>
    <property type="match status" value="1"/>
</dbReference>
<dbReference type="InterPro" id="IPR050168">
    <property type="entry name" value="AAA_ATPase_domain"/>
</dbReference>